<proteinExistence type="predicted"/>
<dbReference type="EMBL" id="CP119313">
    <property type="protein sequence ID" value="WEK17943.1"/>
    <property type="molecule type" value="Genomic_DNA"/>
</dbReference>
<protein>
    <submittedName>
        <fullName evidence="1">Uncharacterized protein</fullName>
    </submittedName>
</protein>
<organism evidence="1 2">
    <name type="scientific">Candidatus Pedobacter colombiensis</name>
    <dbReference type="NCBI Taxonomy" id="3121371"/>
    <lineage>
        <taxon>Bacteria</taxon>
        <taxon>Pseudomonadati</taxon>
        <taxon>Bacteroidota</taxon>
        <taxon>Sphingobacteriia</taxon>
        <taxon>Sphingobacteriales</taxon>
        <taxon>Sphingobacteriaceae</taxon>
        <taxon>Pedobacter</taxon>
    </lineage>
</organism>
<gene>
    <name evidence="1" type="ORF">P0Y49_14165</name>
</gene>
<dbReference type="AlphaFoldDB" id="A0AAJ6B7D0"/>
<evidence type="ECO:0000313" key="1">
    <source>
        <dbReference type="EMBL" id="WEK17943.1"/>
    </source>
</evidence>
<accession>A0AAJ6B7D0</accession>
<reference evidence="1" key="1">
    <citation type="submission" date="2023-03" db="EMBL/GenBank/DDBJ databases">
        <title>Andean soil-derived lignocellulolytic bacterial consortium as a source of novel taxa and putative plastic-active enzymes.</title>
        <authorList>
            <person name="Diaz-Garcia L."/>
            <person name="Chuvochina M."/>
            <person name="Feuerriegel G."/>
            <person name="Bunk B."/>
            <person name="Sproer C."/>
            <person name="Streit W.R."/>
            <person name="Rodriguez L.M."/>
            <person name="Overmann J."/>
            <person name="Jimenez D.J."/>
        </authorList>
    </citation>
    <scope>NUCLEOTIDE SEQUENCE</scope>
    <source>
        <strain evidence="1">MAG 3858</strain>
    </source>
</reference>
<evidence type="ECO:0000313" key="2">
    <source>
        <dbReference type="Proteomes" id="UP001214530"/>
    </source>
</evidence>
<sequence length="65" mass="7692">MGGIIIVTDLKAAIEQVELFIELTHEDAADTPSLQRFDQQRLRYWKDMQQKLMQLQLEMDNKDKI</sequence>
<name>A0AAJ6B7D0_9SPHI</name>
<dbReference type="Proteomes" id="UP001214530">
    <property type="component" value="Chromosome"/>
</dbReference>